<comment type="caution">
    <text evidence="2">The sequence shown here is derived from an EMBL/GenBank/DDBJ whole genome shotgun (WGS) entry which is preliminary data.</text>
</comment>
<evidence type="ECO:0000313" key="3">
    <source>
        <dbReference type="Proteomes" id="UP000245916"/>
    </source>
</evidence>
<keyword evidence="1" id="KW-1133">Transmembrane helix</keyword>
<reference evidence="2 3" key="1">
    <citation type="submission" date="2018-05" db="EMBL/GenBank/DDBJ databases">
        <title>Genome of Sphingosinicella humi QZX222.</title>
        <authorList>
            <person name="Qiao Z."/>
            <person name="Wang G."/>
        </authorList>
    </citation>
    <scope>NUCLEOTIDE SEQUENCE [LARGE SCALE GENOMIC DNA]</scope>
    <source>
        <strain evidence="2 3">QZX222</strain>
    </source>
</reference>
<organism evidence="2 3">
    <name type="scientific">Allosphingosinicella humi</name>
    <dbReference type="NCBI Taxonomy" id="2068657"/>
    <lineage>
        <taxon>Bacteria</taxon>
        <taxon>Pseudomonadati</taxon>
        <taxon>Pseudomonadota</taxon>
        <taxon>Alphaproteobacteria</taxon>
        <taxon>Sphingomonadales</taxon>
        <taxon>Sphingomonadaceae</taxon>
        <taxon>Allosphingosinicella</taxon>
    </lineage>
</organism>
<dbReference type="EMBL" id="QFFF01000001">
    <property type="protein sequence ID" value="PWG03050.1"/>
    <property type="molecule type" value="Genomic_DNA"/>
</dbReference>
<dbReference type="RefSeq" id="WP_109271188.1">
    <property type="nucleotide sequence ID" value="NZ_QFFF01000001.1"/>
</dbReference>
<protein>
    <submittedName>
        <fullName evidence="2">Uncharacterized protein</fullName>
    </submittedName>
</protein>
<sequence length="63" mass="6799">MDTISRARHWLDFVGNERALLGRHLNGAVVAADQDVSDESTLLPLLGIGLLTLFMLAVVISPV</sequence>
<keyword evidence="3" id="KW-1185">Reference proteome</keyword>
<dbReference type="Proteomes" id="UP000245916">
    <property type="component" value="Unassembled WGS sequence"/>
</dbReference>
<dbReference type="AlphaFoldDB" id="A0A2U2J3Y2"/>
<proteinExistence type="predicted"/>
<gene>
    <name evidence="2" type="ORF">DF286_09345</name>
</gene>
<feature type="transmembrane region" description="Helical" evidence="1">
    <location>
        <begin position="42"/>
        <end position="60"/>
    </location>
</feature>
<keyword evidence="1" id="KW-0812">Transmembrane</keyword>
<evidence type="ECO:0000313" key="2">
    <source>
        <dbReference type="EMBL" id="PWG03050.1"/>
    </source>
</evidence>
<accession>A0A2U2J3Y2</accession>
<evidence type="ECO:0000256" key="1">
    <source>
        <dbReference type="SAM" id="Phobius"/>
    </source>
</evidence>
<keyword evidence="1" id="KW-0472">Membrane</keyword>
<name>A0A2U2J3Y2_9SPHN</name>